<dbReference type="AlphaFoldDB" id="A0AAD2CLQ4"/>
<dbReference type="Proteomes" id="UP001295423">
    <property type="component" value="Unassembled WGS sequence"/>
</dbReference>
<comment type="caution">
    <text evidence="2">The sequence shown here is derived from an EMBL/GenBank/DDBJ whole genome shotgun (WGS) entry which is preliminary data.</text>
</comment>
<evidence type="ECO:0000313" key="3">
    <source>
        <dbReference type="Proteomes" id="UP001295423"/>
    </source>
</evidence>
<feature type="region of interest" description="Disordered" evidence="1">
    <location>
        <begin position="1"/>
        <end position="82"/>
    </location>
</feature>
<feature type="compositionally biased region" description="Basic and acidic residues" evidence="1">
    <location>
        <begin position="1"/>
        <end position="10"/>
    </location>
</feature>
<name>A0AAD2CLQ4_9STRA</name>
<organism evidence="2 3">
    <name type="scientific">Cylindrotheca closterium</name>
    <dbReference type="NCBI Taxonomy" id="2856"/>
    <lineage>
        <taxon>Eukaryota</taxon>
        <taxon>Sar</taxon>
        <taxon>Stramenopiles</taxon>
        <taxon>Ochrophyta</taxon>
        <taxon>Bacillariophyta</taxon>
        <taxon>Bacillariophyceae</taxon>
        <taxon>Bacillariophycidae</taxon>
        <taxon>Bacillariales</taxon>
        <taxon>Bacillariaceae</taxon>
        <taxon>Cylindrotheca</taxon>
    </lineage>
</organism>
<feature type="compositionally biased region" description="Polar residues" evidence="1">
    <location>
        <begin position="32"/>
        <end position="41"/>
    </location>
</feature>
<evidence type="ECO:0000256" key="1">
    <source>
        <dbReference type="SAM" id="MobiDB-lite"/>
    </source>
</evidence>
<protein>
    <submittedName>
        <fullName evidence="2">Uncharacterized protein</fullName>
    </submittedName>
</protein>
<proteinExistence type="predicted"/>
<keyword evidence="3" id="KW-1185">Reference proteome</keyword>
<gene>
    <name evidence="2" type="ORF">CYCCA115_LOCUS5225</name>
</gene>
<accession>A0AAD2CLQ4</accession>
<feature type="compositionally biased region" description="Basic and acidic residues" evidence="1">
    <location>
        <begin position="55"/>
        <end position="70"/>
    </location>
</feature>
<dbReference type="EMBL" id="CAKOGP040000557">
    <property type="protein sequence ID" value="CAJ1936505.1"/>
    <property type="molecule type" value="Genomic_DNA"/>
</dbReference>
<sequence length="219" mass="24211">MTESVFDRLYHQSTAASRAASIHGADPPSYDGPSNSTSSNRAPHRQRKTPATTTRRKDEGSAKSSMEKGNPEGVPTSPPVAVAPPMTYSGPWRIASTSTYGRLTFLDPGSLKLSAELHSFDQGEMDARRFACHLIAALFRRDHMAGRHWDYDAPSANPITESGAEENNSNNTIQRFKVEREATWDWKDIYSVATAKGTISFNTETNEIRLEDYSYYAAG</sequence>
<reference evidence="2" key="1">
    <citation type="submission" date="2023-08" db="EMBL/GenBank/DDBJ databases">
        <authorList>
            <person name="Audoor S."/>
            <person name="Bilcke G."/>
        </authorList>
    </citation>
    <scope>NUCLEOTIDE SEQUENCE</scope>
</reference>
<evidence type="ECO:0000313" key="2">
    <source>
        <dbReference type="EMBL" id="CAJ1936505.1"/>
    </source>
</evidence>